<dbReference type="PANTHER" id="PTHR38166:SF1">
    <property type="entry name" value="C2H2-TYPE DOMAIN-CONTAINING PROTEIN"/>
    <property type="match status" value="1"/>
</dbReference>
<evidence type="ECO:0000313" key="3">
    <source>
        <dbReference type="Proteomes" id="UP001172155"/>
    </source>
</evidence>
<gene>
    <name evidence="2" type="ORF">B0T18DRAFT_306373</name>
</gene>
<feature type="region of interest" description="Disordered" evidence="1">
    <location>
        <begin position="193"/>
        <end position="224"/>
    </location>
</feature>
<dbReference type="Proteomes" id="UP001172155">
    <property type="component" value="Unassembled WGS sequence"/>
</dbReference>
<name>A0AA40F325_9PEZI</name>
<keyword evidence="3" id="KW-1185">Reference proteome</keyword>
<evidence type="ECO:0000256" key="1">
    <source>
        <dbReference type="SAM" id="MobiDB-lite"/>
    </source>
</evidence>
<protein>
    <recommendedName>
        <fullName evidence="4">C2H2-type domain-containing protein</fullName>
    </recommendedName>
</protein>
<feature type="non-terminal residue" evidence="2">
    <location>
        <position position="1"/>
    </location>
</feature>
<accession>A0AA40F325</accession>
<feature type="non-terminal residue" evidence="2">
    <location>
        <position position="224"/>
    </location>
</feature>
<feature type="compositionally biased region" description="Polar residues" evidence="1">
    <location>
        <begin position="214"/>
        <end position="224"/>
    </location>
</feature>
<evidence type="ECO:0000313" key="2">
    <source>
        <dbReference type="EMBL" id="KAK0750176.1"/>
    </source>
</evidence>
<sequence>PARKVLACPFWKLEPAKYRQCLKLECFREVNRVKQHLTRKHAEPKIYCDMCKLTFEHEPAKICHLQQDRATCVYKPWTEQLITRSQQGELHKKSKADTERDKWFDIWDILFPGAPRPSSPFIDESMSDDFRRFREYAGRRGRTVLLERLRAAGFTHQQDEGALFSEDAVESYRLEAVERALDFIMDDFLVNRPSSESSTGGRESSGLGRPGRATPTSSFADSGI</sequence>
<comment type="caution">
    <text evidence="2">The sequence shown here is derived from an EMBL/GenBank/DDBJ whole genome shotgun (WGS) entry which is preliminary data.</text>
</comment>
<evidence type="ECO:0008006" key="4">
    <source>
        <dbReference type="Google" id="ProtNLM"/>
    </source>
</evidence>
<reference evidence="2" key="1">
    <citation type="submission" date="2023-06" db="EMBL/GenBank/DDBJ databases">
        <title>Genome-scale phylogeny and comparative genomics of the fungal order Sordariales.</title>
        <authorList>
            <consortium name="Lawrence Berkeley National Laboratory"/>
            <person name="Hensen N."/>
            <person name="Bonometti L."/>
            <person name="Westerberg I."/>
            <person name="Brannstrom I.O."/>
            <person name="Guillou S."/>
            <person name="Cros-Aarteil S."/>
            <person name="Calhoun S."/>
            <person name="Haridas S."/>
            <person name="Kuo A."/>
            <person name="Mondo S."/>
            <person name="Pangilinan J."/>
            <person name="Riley R."/>
            <person name="LaButti K."/>
            <person name="Andreopoulos B."/>
            <person name="Lipzen A."/>
            <person name="Chen C."/>
            <person name="Yanf M."/>
            <person name="Daum C."/>
            <person name="Ng V."/>
            <person name="Clum A."/>
            <person name="Steindorff A."/>
            <person name="Ohm R."/>
            <person name="Martin F."/>
            <person name="Silar P."/>
            <person name="Natvig D."/>
            <person name="Lalanne C."/>
            <person name="Gautier V."/>
            <person name="Ament-velasquez S.L."/>
            <person name="Kruys A."/>
            <person name="Hutchinson M.I."/>
            <person name="Powell A.J."/>
            <person name="Barry K."/>
            <person name="Miller A.N."/>
            <person name="Grigoriev I.V."/>
            <person name="Debuchy R."/>
            <person name="Gladieux P."/>
            <person name="Thoren M.H."/>
            <person name="Johannesson H."/>
        </authorList>
    </citation>
    <scope>NUCLEOTIDE SEQUENCE</scope>
    <source>
        <strain evidence="2">SMH3187-1</strain>
    </source>
</reference>
<proteinExistence type="predicted"/>
<dbReference type="EMBL" id="JAUKUD010000003">
    <property type="protein sequence ID" value="KAK0750176.1"/>
    <property type="molecule type" value="Genomic_DNA"/>
</dbReference>
<feature type="compositionally biased region" description="Low complexity" evidence="1">
    <location>
        <begin position="194"/>
        <end position="207"/>
    </location>
</feature>
<dbReference type="AlphaFoldDB" id="A0AA40F325"/>
<dbReference type="PANTHER" id="PTHR38166">
    <property type="entry name" value="C2H2-TYPE DOMAIN-CONTAINING PROTEIN-RELATED"/>
    <property type="match status" value="1"/>
</dbReference>
<organism evidence="2 3">
    <name type="scientific">Schizothecium vesticola</name>
    <dbReference type="NCBI Taxonomy" id="314040"/>
    <lineage>
        <taxon>Eukaryota</taxon>
        <taxon>Fungi</taxon>
        <taxon>Dikarya</taxon>
        <taxon>Ascomycota</taxon>
        <taxon>Pezizomycotina</taxon>
        <taxon>Sordariomycetes</taxon>
        <taxon>Sordariomycetidae</taxon>
        <taxon>Sordariales</taxon>
        <taxon>Schizotheciaceae</taxon>
        <taxon>Schizothecium</taxon>
    </lineage>
</organism>